<proteinExistence type="predicted"/>
<dbReference type="GeneID" id="64407196"/>
<feature type="transmembrane region" description="Helical" evidence="1">
    <location>
        <begin position="79"/>
        <end position="104"/>
    </location>
</feature>
<feature type="transmembrane region" description="Helical" evidence="1">
    <location>
        <begin position="125"/>
        <end position="154"/>
    </location>
</feature>
<keyword evidence="1" id="KW-0472">Membrane</keyword>
<evidence type="ECO:0000313" key="2">
    <source>
        <dbReference type="EMBL" id="VEH70441.1"/>
    </source>
</evidence>
<protein>
    <submittedName>
        <fullName evidence="2">Uncharacterized protein</fullName>
    </submittedName>
</protein>
<dbReference type="EMBL" id="LR134406">
    <property type="protein sequence ID" value="VEH70441.1"/>
    <property type="molecule type" value="Genomic_DNA"/>
</dbReference>
<feature type="transmembrane region" description="Helical" evidence="1">
    <location>
        <begin position="424"/>
        <end position="447"/>
    </location>
</feature>
<feature type="transmembrane region" description="Helical" evidence="1">
    <location>
        <begin position="497"/>
        <end position="517"/>
    </location>
</feature>
<accession>A0A3S4UUX9</accession>
<name>A0A3S4UUX9_9ACTN</name>
<keyword evidence="1" id="KW-1133">Transmembrane helix</keyword>
<reference evidence="2 3" key="1">
    <citation type="submission" date="2018-12" db="EMBL/GenBank/DDBJ databases">
        <authorList>
            <consortium name="Pathogen Informatics"/>
        </authorList>
    </citation>
    <scope>NUCLEOTIDE SEQUENCE [LARGE SCALE GENOMIC DNA]</scope>
    <source>
        <strain evidence="2 3">NCTC12967</strain>
    </source>
</reference>
<feature type="transmembrane region" description="Helical" evidence="1">
    <location>
        <begin position="340"/>
        <end position="361"/>
    </location>
</feature>
<dbReference type="Proteomes" id="UP000273044">
    <property type="component" value="Chromosome"/>
</dbReference>
<evidence type="ECO:0000256" key="1">
    <source>
        <dbReference type="SAM" id="Phobius"/>
    </source>
</evidence>
<gene>
    <name evidence="2" type="ORF">NCTC12967_01736</name>
</gene>
<sequence>MRAGSGVWALLRMQWRTTWLWLLLSPALLAALVVAIASGVKDLYGEETERMIYAETMGASPAQITMNGRGYDLNVLGGIAAYEVGFMGQLLLPLVGVLLAVRLTRAPESNGVLDLLTSTRVHRTAVPAAAFMSLVISWAVFKLGCWAGLVMLGYPATGSAGYSLAMAGFGLAWSGVGLLTAQVASTPRAANGLGLLLALAGYLTRMIVDSQDWPGVWISPMSWVVEVRPWNDLRWPPLLSLSLLAAGGAAAAILGTANRDLGSGLLPARLGRPGAGPLLSRPAGLAWRSTRGAVLGWLLGSVIWVALLGLMTDDFTSTIAANPNLLAALGGRADDLAPQIGLLLASVMATAAGLTVTLRIASEESRARLGLLLSGRINRWGWWLGWNGLALFVTALVLMLSAATLGICQWWATGDPAALGDDLAAGFAFLAPALAMVGFGSLLIGVAPQLGFLSWGFPIWTLVVGMLAEILQLPGWARRFSPLDWVGNLPGETADGAAVLLLATSAAVAVLTGGYALDRRDLLRG</sequence>
<keyword evidence="1" id="KW-0812">Transmembrane</keyword>
<feature type="transmembrane region" description="Helical" evidence="1">
    <location>
        <begin position="294"/>
        <end position="312"/>
    </location>
</feature>
<organism evidence="2 3">
    <name type="scientific">Arachnia propionica</name>
    <dbReference type="NCBI Taxonomy" id="1750"/>
    <lineage>
        <taxon>Bacteria</taxon>
        <taxon>Bacillati</taxon>
        <taxon>Actinomycetota</taxon>
        <taxon>Actinomycetes</taxon>
        <taxon>Propionibacteriales</taxon>
        <taxon>Propionibacteriaceae</taxon>
        <taxon>Arachnia</taxon>
    </lineage>
</organism>
<keyword evidence="3" id="KW-1185">Reference proteome</keyword>
<feature type="transmembrane region" description="Helical" evidence="1">
    <location>
        <begin position="160"/>
        <end position="181"/>
    </location>
</feature>
<feature type="transmembrane region" description="Helical" evidence="1">
    <location>
        <begin position="459"/>
        <end position="477"/>
    </location>
</feature>
<dbReference type="RefSeq" id="WP_061786894.1">
    <property type="nucleotide sequence ID" value="NZ_LR134406.1"/>
</dbReference>
<evidence type="ECO:0000313" key="3">
    <source>
        <dbReference type="Proteomes" id="UP000273044"/>
    </source>
</evidence>
<feature type="transmembrane region" description="Helical" evidence="1">
    <location>
        <begin position="188"/>
        <end position="208"/>
    </location>
</feature>
<feature type="transmembrane region" description="Helical" evidence="1">
    <location>
        <begin position="382"/>
        <end position="412"/>
    </location>
</feature>
<feature type="transmembrane region" description="Helical" evidence="1">
    <location>
        <begin position="238"/>
        <end position="257"/>
    </location>
</feature>
<dbReference type="AlphaFoldDB" id="A0A3S4UUX9"/>